<name>A0A5C6RRZ6_9BACT</name>
<feature type="domain" description="Pyruvate phosphate dikinase AMP/ATP-binding" evidence="2">
    <location>
        <begin position="21"/>
        <end position="319"/>
    </location>
</feature>
<evidence type="ECO:0008006" key="5">
    <source>
        <dbReference type="Google" id="ProtNLM"/>
    </source>
</evidence>
<reference evidence="3 4" key="1">
    <citation type="submission" date="2019-08" db="EMBL/GenBank/DDBJ databases">
        <title>Genome of Phaeodactylibacter luteus.</title>
        <authorList>
            <person name="Bowman J.P."/>
        </authorList>
    </citation>
    <scope>NUCLEOTIDE SEQUENCE [LARGE SCALE GENOMIC DNA]</scope>
    <source>
        <strain evidence="3 4">KCTC 42180</strain>
    </source>
</reference>
<dbReference type="Pfam" id="PF00391">
    <property type="entry name" value="PEP-utilizers"/>
    <property type="match status" value="1"/>
</dbReference>
<evidence type="ECO:0000313" key="4">
    <source>
        <dbReference type="Proteomes" id="UP000321580"/>
    </source>
</evidence>
<keyword evidence="4" id="KW-1185">Reference proteome</keyword>
<feature type="domain" description="PEP-utilising enzyme mobile" evidence="1">
    <location>
        <begin position="804"/>
        <end position="872"/>
    </location>
</feature>
<dbReference type="Gene3D" id="3.30.1490.20">
    <property type="entry name" value="ATP-grasp fold, A domain"/>
    <property type="match status" value="1"/>
</dbReference>
<dbReference type="OrthoDB" id="9765468at2"/>
<dbReference type="Gene3D" id="3.50.30.10">
    <property type="entry name" value="Phosphohistidine domain"/>
    <property type="match status" value="1"/>
</dbReference>
<accession>A0A5C6RRZ6</accession>
<dbReference type="EMBL" id="VOOR01000010">
    <property type="protein sequence ID" value="TXB64947.1"/>
    <property type="molecule type" value="Genomic_DNA"/>
</dbReference>
<evidence type="ECO:0000313" key="3">
    <source>
        <dbReference type="EMBL" id="TXB64947.1"/>
    </source>
</evidence>
<dbReference type="InterPro" id="IPR008279">
    <property type="entry name" value="PEP-util_enz_mobile_dom"/>
</dbReference>
<dbReference type="PANTHER" id="PTHR43615:SF1">
    <property type="entry name" value="PPDK_N DOMAIN-CONTAINING PROTEIN"/>
    <property type="match status" value="1"/>
</dbReference>
<dbReference type="Pfam" id="PF01326">
    <property type="entry name" value="PPDK_N"/>
    <property type="match status" value="1"/>
</dbReference>
<dbReference type="SUPFAM" id="SSF56059">
    <property type="entry name" value="Glutathione synthetase ATP-binding domain-like"/>
    <property type="match status" value="1"/>
</dbReference>
<gene>
    <name evidence="3" type="ORF">FRY97_06905</name>
</gene>
<dbReference type="InterPro" id="IPR002192">
    <property type="entry name" value="PPDK_AMP/ATP-bd"/>
</dbReference>
<dbReference type="Proteomes" id="UP000321580">
    <property type="component" value="Unassembled WGS sequence"/>
</dbReference>
<dbReference type="SUPFAM" id="SSF52009">
    <property type="entry name" value="Phosphohistidine domain"/>
    <property type="match status" value="1"/>
</dbReference>
<protein>
    <recommendedName>
        <fullName evidence="5">Phosphoenolpyruvate synthase</fullName>
    </recommendedName>
</protein>
<evidence type="ECO:0000259" key="1">
    <source>
        <dbReference type="Pfam" id="PF00391"/>
    </source>
</evidence>
<dbReference type="InterPro" id="IPR051549">
    <property type="entry name" value="PEP_Utilizing_Enz"/>
</dbReference>
<dbReference type="GO" id="GO:0016301">
    <property type="term" value="F:kinase activity"/>
    <property type="evidence" value="ECO:0007669"/>
    <property type="project" value="InterPro"/>
</dbReference>
<sequence length="884" mass="97056">MGRLLIYEWGAGAKWGYKEADVGGKAWQLLRLKAEGLKVPSFFIIPWSSIRAALEPVIGQVEELARGAEQEGRHLDVSSLSSSIGRIWAAANWPTDWAMHLQEATAERFGADFEVAVRSSVTGEDGAQASFAGLHYSALGATANNLGAELKRCVASAWALRALAYRQELGLPLSGIQVSVVVQEMLDPLRSGVAFSMDVQGNLADVLIVAGYGQGLGLVDGAVPSDTYWVNRKDSEVRAQIANKDRAVRLSRGSRPALAAVQPEERLLNALSEEEAVHIAEQAWRAEQMLEKPADIEFAITADGCCWLLQARPVTTVPAGELAILDNTNIVESYPGLTLPLSFTFARWAYEEVFRGSAAAFGVRKRELEKLSPVLGQLIQHFHGRVYYRLEHWYQIMGQIYSSARALGAWEQAVGLRKPEREQARAKFQNHARAFLTACRLLLRLREGNRAFLAAFPGFYRRLEATSPDESGQGFDWHRFEAAVQALFRPWYQTLVNDVAAFQAVGRLQRALARWAPQAAPGVAIDLLSGGPPTGSEKALLGALSLKDAVLADPGLRQLFARPAKEVLQALSGGQSPDFYAQLQSHLENYGHRTLAELKLEALSFQQAPEQFIALLQRYMDWEETARTVRMRKEGRARQAMQTLKQALPAWHPAFWWVKVLAKLARYGVRNREEMRFCRAKAYGAVKLIFGRLGAVLAAKGVIAAPEDIFFLQLGEARACFLGGEGADLQHLVLGRKREFALWEKEQLPGRIIAPIEQLEKLRFQGQPPDVPAGALSGTGVSGGRICAEAVVLHAPSADADVGGKILVTPMTDPGWVFLMSRAAGLASEQGSLLSHTAIIGRELGIPVIVGVKGATRHIRTGEYWVLDADGGYLRREGLKKEKE</sequence>
<evidence type="ECO:0000259" key="2">
    <source>
        <dbReference type="Pfam" id="PF01326"/>
    </source>
</evidence>
<dbReference type="InterPro" id="IPR036637">
    <property type="entry name" value="Phosphohistidine_dom_sf"/>
</dbReference>
<dbReference type="GO" id="GO:0005524">
    <property type="term" value="F:ATP binding"/>
    <property type="evidence" value="ECO:0007669"/>
    <property type="project" value="InterPro"/>
</dbReference>
<dbReference type="Gene3D" id="3.30.470.20">
    <property type="entry name" value="ATP-grasp fold, B domain"/>
    <property type="match status" value="1"/>
</dbReference>
<comment type="caution">
    <text evidence="3">The sequence shown here is derived from an EMBL/GenBank/DDBJ whole genome shotgun (WGS) entry which is preliminary data.</text>
</comment>
<dbReference type="AlphaFoldDB" id="A0A5C6RRZ6"/>
<dbReference type="InterPro" id="IPR013815">
    <property type="entry name" value="ATP_grasp_subdomain_1"/>
</dbReference>
<dbReference type="PANTHER" id="PTHR43615">
    <property type="entry name" value="PHOSPHOENOLPYRUVATE SYNTHASE-RELATED"/>
    <property type="match status" value="1"/>
</dbReference>
<proteinExistence type="predicted"/>
<organism evidence="3 4">
    <name type="scientific">Phaeodactylibacter luteus</name>
    <dbReference type="NCBI Taxonomy" id="1564516"/>
    <lineage>
        <taxon>Bacteria</taxon>
        <taxon>Pseudomonadati</taxon>
        <taxon>Bacteroidota</taxon>
        <taxon>Saprospiria</taxon>
        <taxon>Saprospirales</taxon>
        <taxon>Haliscomenobacteraceae</taxon>
        <taxon>Phaeodactylibacter</taxon>
    </lineage>
</organism>
<dbReference type="RefSeq" id="WP_147166714.1">
    <property type="nucleotide sequence ID" value="NZ_VOOR01000010.1"/>
</dbReference>